<evidence type="ECO:0000256" key="2">
    <source>
        <dbReference type="ARBA" id="ARBA00004186"/>
    </source>
</evidence>
<reference evidence="10 11" key="1">
    <citation type="submission" date="2016-08" db="EMBL/GenBank/DDBJ databases">
        <title>A Parts List for Fungal Cellulosomes Revealed by Comparative Genomics.</title>
        <authorList>
            <consortium name="DOE Joint Genome Institute"/>
            <person name="Haitjema C.H."/>
            <person name="Gilmore S.P."/>
            <person name="Henske J.K."/>
            <person name="Solomon K.V."/>
            <person name="De Groot R."/>
            <person name="Kuo A."/>
            <person name="Mondo S.J."/>
            <person name="Salamov A.A."/>
            <person name="Labutti K."/>
            <person name="Zhao Z."/>
            <person name="Chiniquy J."/>
            <person name="Barry K."/>
            <person name="Brewer H.M."/>
            <person name="Purvine S.O."/>
            <person name="Wright A.T."/>
            <person name="Boxma B."/>
            <person name="Van Alen T."/>
            <person name="Hackstein J.H."/>
            <person name="Baker S.E."/>
            <person name="Grigoriev I.V."/>
            <person name="O'Malley M.A."/>
        </authorList>
    </citation>
    <scope>NUCLEOTIDE SEQUENCE [LARGE SCALE GENOMIC DNA]</scope>
    <source>
        <strain evidence="10 11">S4</strain>
    </source>
</reference>
<feature type="region of interest" description="Disordered" evidence="8">
    <location>
        <begin position="462"/>
        <end position="486"/>
    </location>
</feature>
<proteinExistence type="inferred from homology"/>
<evidence type="ECO:0000256" key="6">
    <source>
        <dbReference type="ARBA" id="ARBA00023242"/>
    </source>
</evidence>
<feature type="compositionally biased region" description="Low complexity" evidence="8">
    <location>
        <begin position="992"/>
        <end position="1005"/>
    </location>
</feature>
<gene>
    <name evidence="10" type="ORF">BCR32DRAFT_279744</name>
</gene>
<feature type="region of interest" description="Disordered" evidence="8">
    <location>
        <begin position="513"/>
        <end position="535"/>
    </location>
</feature>
<dbReference type="GO" id="GO:0005819">
    <property type="term" value="C:spindle"/>
    <property type="evidence" value="ECO:0007669"/>
    <property type="project" value="UniProtKB-SubCell"/>
</dbReference>
<evidence type="ECO:0000256" key="4">
    <source>
        <dbReference type="ARBA" id="ARBA00022490"/>
    </source>
</evidence>
<evidence type="ECO:0000256" key="8">
    <source>
        <dbReference type="SAM" id="MobiDB-lite"/>
    </source>
</evidence>
<evidence type="ECO:0000313" key="11">
    <source>
        <dbReference type="Proteomes" id="UP000193944"/>
    </source>
</evidence>
<keyword evidence="11" id="KW-1185">Reference proteome</keyword>
<keyword evidence="4" id="KW-0963">Cytoplasm</keyword>
<feature type="compositionally biased region" description="Low complexity" evidence="8">
    <location>
        <begin position="522"/>
        <end position="533"/>
    </location>
</feature>
<evidence type="ECO:0000256" key="3">
    <source>
        <dbReference type="ARBA" id="ARBA00010042"/>
    </source>
</evidence>
<dbReference type="Pfam" id="PF03941">
    <property type="entry name" value="INCENP_ARK-bind"/>
    <property type="match status" value="1"/>
</dbReference>
<evidence type="ECO:0000259" key="9">
    <source>
        <dbReference type="Pfam" id="PF03941"/>
    </source>
</evidence>
<feature type="coiled-coil region" evidence="7">
    <location>
        <begin position="182"/>
        <end position="212"/>
    </location>
</feature>
<feature type="region of interest" description="Disordered" evidence="8">
    <location>
        <begin position="865"/>
        <end position="951"/>
    </location>
</feature>
<evidence type="ECO:0000256" key="7">
    <source>
        <dbReference type="SAM" id="Coils"/>
    </source>
</evidence>
<dbReference type="GO" id="GO:0005634">
    <property type="term" value="C:nucleus"/>
    <property type="evidence" value="ECO:0007669"/>
    <property type="project" value="UniProtKB-SubCell"/>
</dbReference>
<feature type="domain" description="Inner centromere protein ARK-binding" evidence="9">
    <location>
        <begin position="1019"/>
        <end position="1072"/>
    </location>
</feature>
<dbReference type="EMBL" id="MCFG01000119">
    <property type="protein sequence ID" value="ORX81443.1"/>
    <property type="molecule type" value="Genomic_DNA"/>
</dbReference>
<feature type="compositionally biased region" description="Low complexity" evidence="8">
    <location>
        <begin position="867"/>
        <end position="883"/>
    </location>
</feature>
<comment type="subcellular location">
    <subcellularLocation>
        <location evidence="2">Cytoplasm</location>
        <location evidence="2">Cytoskeleton</location>
        <location evidence="2">Spindle</location>
    </subcellularLocation>
    <subcellularLocation>
        <location evidence="1">Nucleus</location>
    </subcellularLocation>
</comment>
<dbReference type="InterPro" id="IPR005635">
    <property type="entry name" value="Inner_centromere_prot_ARK-bd"/>
</dbReference>
<feature type="compositionally biased region" description="Low complexity" evidence="8">
    <location>
        <begin position="707"/>
        <end position="724"/>
    </location>
</feature>
<evidence type="ECO:0000313" key="10">
    <source>
        <dbReference type="EMBL" id="ORX81443.1"/>
    </source>
</evidence>
<keyword evidence="7" id="KW-0175">Coiled coil</keyword>
<evidence type="ECO:0000256" key="5">
    <source>
        <dbReference type="ARBA" id="ARBA00023212"/>
    </source>
</evidence>
<comment type="caution">
    <text evidence="10">The sequence shown here is derived from an EMBL/GenBank/DDBJ whole genome shotgun (WGS) entry which is preliminary data.</text>
</comment>
<feature type="compositionally biased region" description="Polar residues" evidence="8">
    <location>
        <begin position="884"/>
        <end position="895"/>
    </location>
</feature>
<comment type="similarity">
    <text evidence="3">Belongs to the INCENP family.</text>
</comment>
<reference evidence="10 11" key="2">
    <citation type="submission" date="2016-08" db="EMBL/GenBank/DDBJ databases">
        <title>Pervasive Adenine N6-methylation of Active Genes in Fungi.</title>
        <authorList>
            <consortium name="DOE Joint Genome Institute"/>
            <person name="Mondo S.J."/>
            <person name="Dannebaum R.O."/>
            <person name="Kuo R.C."/>
            <person name="Labutti K."/>
            <person name="Haridas S."/>
            <person name="Kuo A."/>
            <person name="Salamov A."/>
            <person name="Ahrendt S.R."/>
            <person name="Lipzen A."/>
            <person name="Sullivan W."/>
            <person name="Andreopoulos W.B."/>
            <person name="Clum A."/>
            <person name="Lindquist E."/>
            <person name="Daum C."/>
            <person name="Ramamoorthy G.K."/>
            <person name="Gryganskyi A."/>
            <person name="Culley D."/>
            <person name="Magnuson J.K."/>
            <person name="James T.Y."/>
            <person name="O'Malley M.A."/>
            <person name="Stajich J.E."/>
            <person name="Spatafora J.W."/>
            <person name="Visel A."/>
            <person name="Grigoriev I.V."/>
        </authorList>
    </citation>
    <scope>NUCLEOTIDE SEQUENCE [LARGE SCALE GENOMIC DNA]</scope>
    <source>
        <strain evidence="10 11">S4</strain>
    </source>
</reference>
<dbReference type="STRING" id="1754192.A0A1Y1X6N4"/>
<keyword evidence="5" id="KW-0206">Cytoskeleton</keyword>
<feature type="region of interest" description="Disordered" evidence="8">
    <location>
        <begin position="707"/>
        <end position="729"/>
    </location>
</feature>
<feature type="region of interest" description="Disordered" evidence="8">
    <location>
        <begin position="987"/>
        <end position="1028"/>
    </location>
</feature>
<accession>A0A1Y1X6N4</accession>
<keyword evidence="6" id="KW-0539">Nucleus</keyword>
<dbReference type="AlphaFoldDB" id="A0A1Y1X6N4"/>
<dbReference type="OrthoDB" id="6123at2759"/>
<organism evidence="10 11">
    <name type="scientific">Anaeromyces robustus</name>
    <dbReference type="NCBI Taxonomy" id="1754192"/>
    <lineage>
        <taxon>Eukaryota</taxon>
        <taxon>Fungi</taxon>
        <taxon>Fungi incertae sedis</taxon>
        <taxon>Chytridiomycota</taxon>
        <taxon>Chytridiomycota incertae sedis</taxon>
        <taxon>Neocallimastigomycetes</taxon>
        <taxon>Neocallimastigales</taxon>
        <taxon>Neocallimastigaceae</taxon>
        <taxon>Anaeromyces</taxon>
    </lineage>
</organism>
<protein>
    <recommendedName>
        <fullName evidence="9">Inner centromere protein ARK-binding domain-containing protein</fullName>
    </recommendedName>
</protein>
<dbReference type="Proteomes" id="UP000193944">
    <property type="component" value="Unassembled WGS sequence"/>
</dbReference>
<name>A0A1Y1X6N4_9FUNG</name>
<evidence type="ECO:0000256" key="1">
    <source>
        <dbReference type="ARBA" id="ARBA00004123"/>
    </source>
</evidence>
<feature type="compositionally biased region" description="Low complexity" evidence="8">
    <location>
        <begin position="896"/>
        <end position="951"/>
    </location>
</feature>
<sequence>MNDTETIQLPYFLSKKIILFENIQNGYIVDFNKSVDNQLDWLNTQKSVIDNLLNSTEFNIIHKQITENIEPIDLTISNNLKALSLNSQSTNKFDINNNLIHNEDTKDNNNSQLKDDINDEIFEERPPSLLDFTKNITDIEKTIILDNKNESNNDKSKLSLSSFQDFKEKIENHNFNKENLLKSDITKNLSNLKDLKDKVENRNLIINKIENKNIFKKLNDKTERLTEPSSPDVITDFKRSLSNYAARKKKSTLLSINDTIDSSTTVKNNIETTKLSSPPLLNLEDDTLTSSLNNNIIDVSNLNNENENNNDNDLEMNKIENLNKQEKKVSTLIDEVEMLYKSYSPIRNKNNNSHKELNELKELSKVGDILKSFNTPIKSKSISENLNKKLDELKDYDKTEELSNALTPVKSKSVSDIFNKKLNEIDSQISNKDNTEKNDKTEKQSTNFSTFSVLTSPFTPFSHEKKSRITTTPDKKKLNNANESSKKSVSERFKAIWDSTTKGLHYAFSRSISSDNKEKKNTNTNTNTNANTNSGVSLSPSIKLYYSPERDPELSAFAAKSKSKSTNFKSERMVDKTLNMKPIPSSIPSKTSKVNLFNSNFDDLNIDFKDDNTMSFLTAVQSPSDSPLALKSKGFPINIDNINNNNKGKEFNLLKKSTSDLTENNNHKKNYIEKESTSMMRNSWNNSIYDINLTSNREQPSLIPKNLKLKNNSNNNSNNNNNNLKKAKSKIKSLESAKLIKKHEELLTKEKKQKIKMNAERHMLYLQKKKKEEEEKIANMKQKEEERKLKSEKYTQQKQLEMEVLIKKRNEKIKQVNERKKALKNKEVVKKNILYNNSNLYKTSLHSSVLDKYKNTSSVLDTNALLKQKNSNSRNSIKKSVSNLSQVGSKKSSLTSILPSNIKKSSIPKPKSTTTITEKSKSTLSSSNSNRNSNSNSNSNNNPISISSSSATSSANVSIGNILSGLNNQPPPSKPIILGLNNFDESSKKNKTSITSISSSRSSSTPYKGTILQDGEFPDIPSDYSDEEDSRSSLIATWAKTPNLLKELERQKDINPDDIFGGYRPCHLDEIFKGSHFKRHTVNENWADSSILHDDES</sequence>